<feature type="region of interest" description="Disordered" evidence="6">
    <location>
        <begin position="1"/>
        <end position="23"/>
    </location>
</feature>
<dbReference type="AlphaFoldDB" id="A0A517QYB7"/>
<name>A0A517QYB7_9PLAN</name>
<evidence type="ECO:0000313" key="8">
    <source>
        <dbReference type="EMBL" id="QDT36632.1"/>
    </source>
</evidence>
<dbReference type="InterPro" id="IPR007627">
    <property type="entry name" value="RNA_pol_sigma70_r2"/>
</dbReference>
<dbReference type="GO" id="GO:0006352">
    <property type="term" value="P:DNA-templated transcription initiation"/>
    <property type="evidence" value="ECO:0007669"/>
    <property type="project" value="InterPro"/>
</dbReference>
<dbReference type="EMBL" id="CP036268">
    <property type="protein sequence ID" value="QDT36632.1"/>
    <property type="molecule type" value="Genomic_DNA"/>
</dbReference>
<evidence type="ECO:0000313" key="9">
    <source>
        <dbReference type="Proteomes" id="UP000317318"/>
    </source>
</evidence>
<dbReference type="SUPFAM" id="SSF88659">
    <property type="entry name" value="Sigma3 and sigma4 domains of RNA polymerase sigma factors"/>
    <property type="match status" value="1"/>
</dbReference>
<dbReference type="GO" id="GO:0003677">
    <property type="term" value="F:DNA binding"/>
    <property type="evidence" value="ECO:0007669"/>
    <property type="project" value="UniProtKB-KW"/>
</dbReference>
<evidence type="ECO:0000259" key="7">
    <source>
        <dbReference type="Pfam" id="PF04542"/>
    </source>
</evidence>
<dbReference type="SUPFAM" id="SSF88946">
    <property type="entry name" value="Sigma2 domain of RNA polymerase sigma factors"/>
    <property type="match status" value="1"/>
</dbReference>
<dbReference type="Gene3D" id="1.10.1740.10">
    <property type="match status" value="1"/>
</dbReference>
<evidence type="ECO:0000256" key="5">
    <source>
        <dbReference type="ARBA" id="ARBA00023163"/>
    </source>
</evidence>
<feature type="domain" description="RNA polymerase sigma-70 region 2" evidence="7">
    <location>
        <begin position="42"/>
        <end position="110"/>
    </location>
</feature>
<dbReference type="Proteomes" id="UP000317318">
    <property type="component" value="Chromosome"/>
</dbReference>
<sequence>MSEKPPAQPAEPDSDAPSITEATSASLLDKAKTGESDAWSRLYARYSPLVFKRCRRAGLSTADADCVTQDIFLDLFRRLERFERQRPGSFRRFLRLLTRSRLVDFLRKTASFPKTIGEADRQLKDDETLQSQHSSDAEARFQQLRQIVKTEFTDRDWAILFRYVAEEQSAAHIAEDLGVSVNVVYLTKARILKRIREYV</sequence>
<dbReference type="InterPro" id="IPR039425">
    <property type="entry name" value="RNA_pol_sigma-70-like"/>
</dbReference>
<evidence type="ECO:0000256" key="1">
    <source>
        <dbReference type="ARBA" id="ARBA00010641"/>
    </source>
</evidence>
<evidence type="ECO:0000256" key="2">
    <source>
        <dbReference type="ARBA" id="ARBA00023015"/>
    </source>
</evidence>
<reference evidence="8 9" key="1">
    <citation type="submission" date="2019-02" db="EMBL/GenBank/DDBJ databases">
        <title>Deep-cultivation of Planctomycetes and their phenomic and genomic characterization uncovers novel biology.</title>
        <authorList>
            <person name="Wiegand S."/>
            <person name="Jogler M."/>
            <person name="Boedeker C."/>
            <person name="Pinto D."/>
            <person name="Vollmers J."/>
            <person name="Rivas-Marin E."/>
            <person name="Kohn T."/>
            <person name="Peeters S.H."/>
            <person name="Heuer A."/>
            <person name="Rast P."/>
            <person name="Oberbeckmann S."/>
            <person name="Bunk B."/>
            <person name="Jeske O."/>
            <person name="Meyerdierks A."/>
            <person name="Storesund J.E."/>
            <person name="Kallscheuer N."/>
            <person name="Luecker S."/>
            <person name="Lage O.M."/>
            <person name="Pohl T."/>
            <person name="Merkel B.J."/>
            <person name="Hornburger P."/>
            <person name="Mueller R.-W."/>
            <person name="Bruemmer F."/>
            <person name="Labrenz M."/>
            <person name="Spormann A.M."/>
            <person name="Op den Camp H."/>
            <person name="Overmann J."/>
            <person name="Amann R."/>
            <person name="Jetten M.S.M."/>
            <person name="Mascher T."/>
            <person name="Medema M.H."/>
            <person name="Devos D.P."/>
            <person name="Kaster A.-K."/>
            <person name="Ovreas L."/>
            <person name="Rohde M."/>
            <person name="Galperin M.Y."/>
            <person name="Jogler C."/>
        </authorList>
    </citation>
    <scope>NUCLEOTIDE SEQUENCE [LARGE SCALE GENOMIC DNA]</scope>
    <source>
        <strain evidence="8 9">Pan189</strain>
    </source>
</reference>
<gene>
    <name evidence="8" type="ORF">Pan189_09930</name>
</gene>
<dbReference type="KEGG" id="svp:Pan189_09930"/>
<dbReference type="NCBIfam" id="TIGR02937">
    <property type="entry name" value="sigma70-ECF"/>
    <property type="match status" value="1"/>
</dbReference>
<dbReference type="PANTHER" id="PTHR43133">
    <property type="entry name" value="RNA POLYMERASE ECF-TYPE SIGMA FACTO"/>
    <property type="match status" value="1"/>
</dbReference>
<protein>
    <submittedName>
        <fullName evidence="8">RNA polymerase sigma factor</fullName>
    </submittedName>
</protein>
<evidence type="ECO:0000256" key="4">
    <source>
        <dbReference type="ARBA" id="ARBA00023125"/>
    </source>
</evidence>
<dbReference type="GO" id="GO:0016987">
    <property type="term" value="F:sigma factor activity"/>
    <property type="evidence" value="ECO:0007669"/>
    <property type="project" value="UniProtKB-KW"/>
</dbReference>
<dbReference type="Pfam" id="PF04542">
    <property type="entry name" value="Sigma70_r2"/>
    <property type="match status" value="1"/>
</dbReference>
<dbReference type="InterPro" id="IPR013325">
    <property type="entry name" value="RNA_pol_sigma_r2"/>
</dbReference>
<proteinExistence type="inferred from homology"/>
<comment type="similarity">
    <text evidence="1">Belongs to the sigma-70 factor family. ECF subfamily.</text>
</comment>
<dbReference type="PANTHER" id="PTHR43133:SF8">
    <property type="entry name" value="RNA POLYMERASE SIGMA FACTOR HI_1459-RELATED"/>
    <property type="match status" value="1"/>
</dbReference>
<dbReference type="RefSeq" id="WP_145362820.1">
    <property type="nucleotide sequence ID" value="NZ_CP036268.1"/>
</dbReference>
<evidence type="ECO:0000256" key="6">
    <source>
        <dbReference type="SAM" id="MobiDB-lite"/>
    </source>
</evidence>
<keyword evidence="3" id="KW-0731">Sigma factor</keyword>
<dbReference type="InterPro" id="IPR013324">
    <property type="entry name" value="RNA_pol_sigma_r3/r4-like"/>
</dbReference>
<evidence type="ECO:0000256" key="3">
    <source>
        <dbReference type="ARBA" id="ARBA00023082"/>
    </source>
</evidence>
<keyword evidence="9" id="KW-1185">Reference proteome</keyword>
<accession>A0A517QYB7</accession>
<organism evidence="8 9">
    <name type="scientific">Stratiformator vulcanicus</name>
    <dbReference type="NCBI Taxonomy" id="2527980"/>
    <lineage>
        <taxon>Bacteria</taxon>
        <taxon>Pseudomonadati</taxon>
        <taxon>Planctomycetota</taxon>
        <taxon>Planctomycetia</taxon>
        <taxon>Planctomycetales</taxon>
        <taxon>Planctomycetaceae</taxon>
        <taxon>Stratiformator</taxon>
    </lineage>
</organism>
<keyword evidence="4" id="KW-0238">DNA-binding</keyword>
<dbReference type="InterPro" id="IPR014284">
    <property type="entry name" value="RNA_pol_sigma-70_dom"/>
</dbReference>
<keyword evidence="5" id="KW-0804">Transcription</keyword>
<keyword evidence="2" id="KW-0805">Transcription regulation</keyword>
<dbReference type="OrthoDB" id="281047at2"/>